<accession>A0A7S3BI27</accession>
<dbReference type="AlphaFoldDB" id="A0A7S3BI27"/>
<organism evidence="1">
    <name type="scientific">Haptolina ericina</name>
    <dbReference type="NCBI Taxonomy" id="156174"/>
    <lineage>
        <taxon>Eukaryota</taxon>
        <taxon>Haptista</taxon>
        <taxon>Haptophyta</taxon>
        <taxon>Prymnesiophyceae</taxon>
        <taxon>Prymnesiales</taxon>
        <taxon>Prymnesiaceae</taxon>
        <taxon>Haptolina</taxon>
    </lineage>
</organism>
<gene>
    <name evidence="1" type="ORF">HERI1096_LOCUS29994</name>
</gene>
<reference evidence="1" key="1">
    <citation type="submission" date="2021-01" db="EMBL/GenBank/DDBJ databases">
        <authorList>
            <person name="Corre E."/>
            <person name="Pelletier E."/>
            <person name="Niang G."/>
            <person name="Scheremetjew M."/>
            <person name="Finn R."/>
            <person name="Kale V."/>
            <person name="Holt S."/>
            <person name="Cochrane G."/>
            <person name="Meng A."/>
            <person name="Brown T."/>
            <person name="Cohen L."/>
        </authorList>
    </citation>
    <scope>NUCLEOTIDE SEQUENCE</scope>
    <source>
        <strain evidence="1">CCMP281</strain>
    </source>
</reference>
<dbReference type="EMBL" id="HBHX01054393">
    <property type="protein sequence ID" value="CAE0134051.1"/>
    <property type="molecule type" value="Transcribed_RNA"/>
</dbReference>
<protein>
    <submittedName>
        <fullName evidence="1">Uncharacterized protein</fullName>
    </submittedName>
</protein>
<evidence type="ECO:0000313" key="1">
    <source>
        <dbReference type="EMBL" id="CAE0134051.1"/>
    </source>
</evidence>
<proteinExistence type="predicted"/>
<name>A0A7S3BI27_9EUKA</name>
<sequence length="111" mass="11861">MSDAGPRYLTVCTERHRHDLCKRKLLPTRYPSCRPELGSLLKCAGLNVTAPPIAKETYDLPYGLIVQACAIKGCQAFTVANDGSTGTLYIFSPTTNATGDGYLILPPAATG</sequence>